<reference evidence="10" key="1">
    <citation type="submission" date="2022-11" db="UniProtKB">
        <authorList>
            <consortium name="WormBaseParasite"/>
        </authorList>
    </citation>
    <scope>IDENTIFICATION</scope>
</reference>
<dbReference type="GO" id="GO:0005737">
    <property type="term" value="C:cytoplasm"/>
    <property type="evidence" value="ECO:0007669"/>
    <property type="project" value="UniProtKB-SubCell"/>
</dbReference>
<dbReference type="Gene3D" id="3.30.2410.10">
    <property type="entry name" value="Hect, E3 ligase catalytic domain"/>
    <property type="match status" value="1"/>
</dbReference>
<dbReference type="PROSITE" id="PS50237">
    <property type="entry name" value="HECT"/>
    <property type="match status" value="1"/>
</dbReference>
<protein>
    <submittedName>
        <fullName evidence="10">HECT domain-containing protein</fullName>
    </submittedName>
</protein>
<dbReference type="SMART" id="SM00119">
    <property type="entry name" value="HECTc"/>
    <property type="match status" value="1"/>
</dbReference>
<evidence type="ECO:0000313" key="9">
    <source>
        <dbReference type="Proteomes" id="UP000887540"/>
    </source>
</evidence>
<dbReference type="FunFam" id="3.30.2410.10:FF:000003">
    <property type="entry name" value="probable E3 ubiquitin-protein ligase HERC4 isoform X1"/>
    <property type="match status" value="1"/>
</dbReference>
<feature type="repeat" description="RCC1" evidence="7">
    <location>
        <begin position="167"/>
        <end position="209"/>
    </location>
</feature>
<organism evidence="9 10">
    <name type="scientific">Acrobeloides nanus</name>
    <dbReference type="NCBI Taxonomy" id="290746"/>
    <lineage>
        <taxon>Eukaryota</taxon>
        <taxon>Metazoa</taxon>
        <taxon>Ecdysozoa</taxon>
        <taxon>Nematoda</taxon>
        <taxon>Chromadorea</taxon>
        <taxon>Rhabditida</taxon>
        <taxon>Tylenchina</taxon>
        <taxon>Cephalobomorpha</taxon>
        <taxon>Cephaloboidea</taxon>
        <taxon>Cephalobidae</taxon>
        <taxon>Acrobeloides</taxon>
    </lineage>
</organism>
<evidence type="ECO:0000256" key="4">
    <source>
        <dbReference type="ARBA" id="ARBA00022737"/>
    </source>
</evidence>
<evidence type="ECO:0000256" key="2">
    <source>
        <dbReference type="ARBA" id="ARBA00022490"/>
    </source>
</evidence>
<proteinExistence type="predicted"/>
<keyword evidence="3" id="KW-0808">Transferase</keyword>
<evidence type="ECO:0000256" key="3">
    <source>
        <dbReference type="ARBA" id="ARBA00022679"/>
    </source>
</evidence>
<feature type="repeat" description="RCC1" evidence="7">
    <location>
        <begin position="116"/>
        <end position="166"/>
    </location>
</feature>
<feature type="repeat" description="RCC1" evidence="7">
    <location>
        <begin position="314"/>
        <end position="366"/>
    </location>
</feature>
<dbReference type="CDD" id="cd00078">
    <property type="entry name" value="HECTc"/>
    <property type="match status" value="1"/>
</dbReference>
<dbReference type="Pfam" id="PF13540">
    <property type="entry name" value="RCC1_2"/>
    <property type="match status" value="3"/>
</dbReference>
<keyword evidence="4" id="KW-0677">Repeat</keyword>
<feature type="domain" description="HECT" evidence="8">
    <location>
        <begin position="702"/>
        <end position="1030"/>
    </location>
</feature>
<feature type="repeat" description="RCC1" evidence="7">
    <location>
        <begin position="5"/>
        <end position="62"/>
    </location>
</feature>
<feature type="repeat" description="RCC1" evidence="7">
    <location>
        <begin position="63"/>
        <end position="115"/>
    </location>
</feature>
<evidence type="ECO:0000313" key="10">
    <source>
        <dbReference type="WBParaSite" id="ACRNAN_scaffold4433.g8953.t1"/>
    </source>
</evidence>
<dbReference type="PROSITE" id="PS50012">
    <property type="entry name" value="RCC1_3"/>
    <property type="match status" value="7"/>
</dbReference>
<evidence type="ECO:0000259" key="8">
    <source>
        <dbReference type="PROSITE" id="PS50237"/>
    </source>
</evidence>
<dbReference type="FunFam" id="3.30.2160.10:FF:000004">
    <property type="entry name" value="probable E3 ubiquitin-protein ligase HERC4 isoform X1"/>
    <property type="match status" value="1"/>
</dbReference>
<accession>A0A914DW21</accession>
<comment type="subcellular location">
    <subcellularLocation>
        <location evidence="1">Cytoplasm</location>
    </subcellularLocation>
</comment>
<feature type="active site" description="Glycyl thioester intermediate" evidence="6">
    <location>
        <position position="998"/>
    </location>
</feature>
<evidence type="ECO:0000256" key="5">
    <source>
        <dbReference type="ARBA" id="ARBA00022786"/>
    </source>
</evidence>
<dbReference type="PANTHER" id="PTHR45622:SF76">
    <property type="entry name" value="HECT AND RLD DOMAIN CONTAINING E3 UBIQUITIN LIGASE 4, ISOFORM C"/>
    <property type="match status" value="1"/>
</dbReference>
<evidence type="ECO:0000256" key="6">
    <source>
        <dbReference type="PROSITE-ProRule" id="PRU00104"/>
    </source>
</evidence>
<dbReference type="Proteomes" id="UP000887540">
    <property type="component" value="Unplaced"/>
</dbReference>
<dbReference type="Gene3D" id="3.30.2160.10">
    <property type="entry name" value="Hect, E3 ligase catalytic domain"/>
    <property type="match status" value="1"/>
</dbReference>
<keyword evidence="5 6" id="KW-0833">Ubl conjugation pathway</keyword>
<dbReference type="Gene3D" id="2.130.10.30">
    <property type="entry name" value="Regulator of chromosome condensation 1/beta-lactamase-inhibitor protein II"/>
    <property type="match status" value="2"/>
</dbReference>
<keyword evidence="2" id="KW-0963">Cytoplasm</keyword>
<dbReference type="InterPro" id="IPR051709">
    <property type="entry name" value="Ub-ligase/GTPase-reg"/>
</dbReference>
<dbReference type="PROSITE" id="PS00626">
    <property type="entry name" value="RCC1_2"/>
    <property type="match status" value="3"/>
</dbReference>
<dbReference type="WBParaSite" id="ACRNAN_scaffold4433.g8953.t1">
    <property type="protein sequence ID" value="ACRNAN_scaffold4433.g8953.t1"/>
    <property type="gene ID" value="ACRNAN_scaffold4433.g8953"/>
</dbReference>
<dbReference type="GO" id="GO:0004842">
    <property type="term" value="F:ubiquitin-protein transferase activity"/>
    <property type="evidence" value="ECO:0007669"/>
    <property type="project" value="InterPro"/>
</dbReference>
<dbReference type="SUPFAM" id="SSF50985">
    <property type="entry name" value="RCC1/BLIP-II"/>
    <property type="match status" value="1"/>
</dbReference>
<dbReference type="PRINTS" id="PR00633">
    <property type="entry name" value="RCCNDNSATION"/>
</dbReference>
<dbReference type="Gene3D" id="3.90.1750.10">
    <property type="entry name" value="Hect, E3 ligase catalytic domains"/>
    <property type="match status" value="1"/>
</dbReference>
<dbReference type="PANTHER" id="PTHR45622">
    <property type="entry name" value="UBIQUITIN-PROTEIN LIGASE E3A-RELATED"/>
    <property type="match status" value="1"/>
</dbReference>
<dbReference type="InterPro" id="IPR000569">
    <property type="entry name" value="HECT_dom"/>
</dbReference>
<keyword evidence="9" id="KW-1185">Reference proteome</keyword>
<dbReference type="InterPro" id="IPR009091">
    <property type="entry name" value="RCC1/BLIP-II"/>
</dbReference>
<feature type="repeat" description="RCC1" evidence="7">
    <location>
        <begin position="210"/>
        <end position="261"/>
    </location>
</feature>
<dbReference type="SUPFAM" id="SSF56204">
    <property type="entry name" value="Hect, E3 ligase catalytic domain"/>
    <property type="match status" value="1"/>
</dbReference>
<name>A0A914DW21_9BILA</name>
<dbReference type="Pfam" id="PF00632">
    <property type="entry name" value="HECT"/>
    <property type="match status" value="1"/>
</dbReference>
<feature type="repeat" description="RCC1" evidence="7">
    <location>
        <begin position="262"/>
        <end position="313"/>
    </location>
</feature>
<dbReference type="AlphaFoldDB" id="A0A914DW21"/>
<evidence type="ECO:0000256" key="1">
    <source>
        <dbReference type="ARBA" id="ARBA00004496"/>
    </source>
</evidence>
<dbReference type="Pfam" id="PF00415">
    <property type="entry name" value="RCC1"/>
    <property type="match status" value="2"/>
</dbReference>
<dbReference type="InterPro" id="IPR035983">
    <property type="entry name" value="Hect_E3_ubiquitin_ligase"/>
</dbReference>
<dbReference type="InterPro" id="IPR000408">
    <property type="entry name" value="Reg_chr_condens"/>
</dbReference>
<sequence>MTNSKRLLAFGDCAEGQIPITRGDVACVNLPQEVLSVPIIHSGVNIKAISSGEKHTIFLTNDGALYSVGGNDYGQLGRGCDKAGSFTVYPITVSGGIKFIQISSGQSHNLAVADDGRIFAWGSNEFLQCGFDLHVPRVDKPTRIPGLIEITQCCAGPLASVVLLENNRVYVFGQICDTSLHPTEIQLLAYYPIVQVAAGWNYFAALTSSGQVLCWGKDYFGLSTDDCNTDLLNPIVVELTRDLKVIYICCGFSHTILLTENGRVFGFGSDAFGQLGGGKKEQKNLFRSITELLGTQILSVSCGRFHTVALGQNGRIYTFGQNSSGQLGLGTYKHGLTPSMVNSKLDEFEVTQVFSGWDQTFVLAYALPRRKRVESPLHLLKRPKRLSFDRIRKLVGAREKMELIADLECVFSTIGGVNGSFMYEDERRLECSERNHGINMDEVMYGFNSLENMGPTDAQTFAEIIQERLQSSNLNQLTTYIVKGQINPEMFKFVLILPWIHPMIHPNNNFIFAVFLPFINFLNRLPKSSLAILVHWWSQLAIRHFNRIVQSFMSGLELLYKKNSEQHHYFRPILDMLQILNKINRTANKISYDHFYLNCLSENMEMVQKDYAYWFLKQHPEVLAAPIPYSDFYWSEYPFVMNATAKAAILEVDSQLKMQIKMQQNRVFTVFSFQFIEVPYLIFRVRRAHIVEDTYQNITHYDDEELSKPLRVIFDGEEAEDAGGVRKEFFLLLFQQLLREDYGMFIEDETSHLIWFSGIEGDLANYEIVGKIMSLAIYNSVLVNFPFPLALYKYLLNFDFTLEDLKELHPVEGKSLEDILDYEDADFEDAFMLNFTINLTSFGHSEEVELKTNGRNIPVTKSNRNEFVSSYIQMRLKQGLHSQIAMQLEAFKMGFTKVLKSTILEFFQPRELMEMVIGNENYDWEEFKENCQYKGVYSPNHKTIQAFWEAFFELDPEQRKRFLKFVTGSDRIPIGGIKAVQLTIQPIPEHLLPVAHTCFNLLDLPNIADKSELYRRIVICLDHAHGFSLV</sequence>
<evidence type="ECO:0000256" key="7">
    <source>
        <dbReference type="PROSITE-ProRule" id="PRU00235"/>
    </source>
</evidence>